<evidence type="ECO:0000256" key="6">
    <source>
        <dbReference type="ARBA" id="ARBA00046320"/>
    </source>
</evidence>
<dbReference type="AlphaFoldDB" id="A0A195D398"/>
<keyword evidence="4 9" id="KW-1133">Transmembrane helix</keyword>
<dbReference type="GO" id="GO:0160198">
    <property type="term" value="F:polyprenal reductase activity"/>
    <property type="evidence" value="ECO:0007669"/>
    <property type="project" value="UniProtKB-EC"/>
</dbReference>
<evidence type="ECO:0000256" key="3">
    <source>
        <dbReference type="ARBA" id="ARBA00022692"/>
    </source>
</evidence>
<keyword evidence="5 9" id="KW-0472">Membrane</keyword>
<comment type="catalytic activity">
    <reaction evidence="8 9">
        <text>a di-trans,poly-cis-dolichal + NADP(+) = a di-trans,poly-cis-polyprenal + NADPH + H(+)</text>
        <dbReference type="Rhea" id="RHEA:80727"/>
        <dbReference type="Rhea" id="RHEA-COMP:19536"/>
        <dbReference type="Rhea" id="RHEA-COMP:19537"/>
        <dbReference type="ChEBI" id="CHEBI:15378"/>
        <dbReference type="ChEBI" id="CHEBI:57783"/>
        <dbReference type="ChEBI" id="CHEBI:58349"/>
        <dbReference type="ChEBI" id="CHEBI:231623"/>
        <dbReference type="ChEBI" id="CHEBI:231637"/>
        <dbReference type="EC" id="1.3.1.94"/>
    </reaction>
    <physiologicalReaction direction="right-to-left" evidence="8 9">
        <dbReference type="Rhea" id="RHEA:80729"/>
    </physiologicalReaction>
</comment>
<dbReference type="GO" id="GO:0006488">
    <property type="term" value="P:dolichol-linked oligosaccharide biosynthetic process"/>
    <property type="evidence" value="ECO:0007669"/>
    <property type="project" value="UniProtKB-UniRule"/>
</dbReference>
<proteinExistence type="inferred from homology"/>
<feature type="transmembrane region" description="Helical" evidence="9">
    <location>
        <begin position="106"/>
        <end position="126"/>
    </location>
</feature>
<evidence type="ECO:0000256" key="9">
    <source>
        <dbReference type="RuleBase" id="RU367081"/>
    </source>
</evidence>
<organism evidence="11 12">
    <name type="scientific">Cyphomyrmex costatus</name>
    <dbReference type="NCBI Taxonomy" id="456900"/>
    <lineage>
        <taxon>Eukaryota</taxon>
        <taxon>Metazoa</taxon>
        <taxon>Ecdysozoa</taxon>
        <taxon>Arthropoda</taxon>
        <taxon>Hexapoda</taxon>
        <taxon>Insecta</taxon>
        <taxon>Pterygota</taxon>
        <taxon>Neoptera</taxon>
        <taxon>Endopterygota</taxon>
        <taxon>Hymenoptera</taxon>
        <taxon>Apocrita</taxon>
        <taxon>Aculeata</taxon>
        <taxon>Formicoidea</taxon>
        <taxon>Formicidae</taxon>
        <taxon>Myrmicinae</taxon>
        <taxon>Cyphomyrmex</taxon>
    </lineage>
</organism>
<dbReference type="EMBL" id="KQ976885">
    <property type="protein sequence ID" value="KYN07336.1"/>
    <property type="molecule type" value="Genomic_DNA"/>
</dbReference>
<dbReference type="InterPro" id="IPR001104">
    <property type="entry name" value="3-oxo-5_a-steroid_4-DH_C"/>
</dbReference>
<keyword evidence="3 9" id="KW-0812">Transmembrane</keyword>
<dbReference type="Proteomes" id="UP000078542">
    <property type="component" value="Unassembled WGS sequence"/>
</dbReference>
<dbReference type="PANTHER" id="PTHR14624:SF0">
    <property type="entry name" value="POLYPRENOL REDUCTASE"/>
    <property type="match status" value="1"/>
</dbReference>
<feature type="transmembrane region" description="Helical" evidence="9">
    <location>
        <begin position="6"/>
        <end position="27"/>
    </location>
</feature>
<feature type="transmembrane region" description="Helical" evidence="9">
    <location>
        <begin position="147"/>
        <end position="165"/>
    </location>
</feature>
<dbReference type="STRING" id="456900.A0A195D398"/>
<keyword evidence="9" id="KW-0521">NADP</keyword>
<evidence type="ECO:0000313" key="11">
    <source>
        <dbReference type="EMBL" id="KYN07336.1"/>
    </source>
</evidence>
<evidence type="ECO:0000256" key="7">
    <source>
        <dbReference type="ARBA" id="ARBA00047186"/>
    </source>
</evidence>
<dbReference type="EC" id="1.3.1.94" evidence="2 9"/>
<protein>
    <recommendedName>
        <fullName evidence="7 9">Polyprenal reductase</fullName>
        <ecNumber evidence="2 9">1.3.1.94</ecNumber>
    </recommendedName>
</protein>
<keyword evidence="9" id="KW-0256">Endoplasmic reticulum</keyword>
<evidence type="ECO:0000313" key="12">
    <source>
        <dbReference type="Proteomes" id="UP000078542"/>
    </source>
</evidence>
<dbReference type="PANTHER" id="PTHR14624">
    <property type="entry name" value="DFG10 PROTEIN"/>
    <property type="match status" value="1"/>
</dbReference>
<dbReference type="GO" id="GO:0003865">
    <property type="term" value="F:3-oxo-5-alpha-steroid 4-dehydrogenase activity"/>
    <property type="evidence" value="ECO:0007669"/>
    <property type="project" value="TreeGrafter"/>
</dbReference>
<reference evidence="11 12" key="1">
    <citation type="submission" date="2016-03" db="EMBL/GenBank/DDBJ databases">
        <title>Cyphomyrmex costatus WGS genome.</title>
        <authorList>
            <person name="Nygaard S."/>
            <person name="Hu H."/>
            <person name="Boomsma J."/>
            <person name="Zhang G."/>
        </authorList>
    </citation>
    <scope>NUCLEOTIDE SEQUENCE [LARGE SCALE GENOMIC DNA]</scope>
    <source>
        <strain evidence="11">MS0001</strain>
        <tissue evidence="11">Whole body</tissue>
    </source>
</reference>
<dbReference type="GO" id="GO:0016095">
    <property type="term" value="P:polyprenol catabolic process"/>
    <property type="evidence" value="ECO:0007669"/>
    <property type="project" value="UniProtKB-UniRule"/>
</dbReference>
<dbReference type="PROSITE" id="PS50244">
    <property type="entry name" value="S5A_REDUCTASE"/>
    <property type="match status" value="1"/>
</dbReference>
<evidence type="ECO:0000256" key="4">
    <source>
        <dbReference type="ARBA" id="ARBA00022989"/>
    </source>
</evidence>
<feature type="transmembrane region" description="Helical" evidence="9">
    <location>
        <begin position="230"/>
        <end position="254"/>
    </location>
</feature>
<dbReference type="UniPathway" id="UPA00378"/>
<evidence type="ECO:0000259" key="10">
    <source>
        <dbReference type="Pfam" id="PF02544"/>
    </source>
</evidence>
<dbReference type="Pfam" id="PF02544">
    <property type="entry name" value="Steroid_dh"/>
    <property type="match status" value="1"/>
</dbReference>
<comment type="pathway">
    <text evidence="9">Protein modification; protein glycosylation.</text>
</comment>
<keyword evidence="12" id="KW-1185">Reference proteome</keyword>
<comment type="similarity">
    <text evidence="6 9">Belongs to the steroid 5-alpha reductase family. Polyprenal reductase subfamily.</text>
</comment>
<evidence type="ECO:0000256" key="8">
    <source>
        <dbReference type="ARBA" id="ARBA00049427"/>
    </source>
</evidence>
<accession>A0A195D398</accession>
<keyword evidence="9" id="KW-0560">Oxidoreductase</keyword>
<sequence length="366" mass="42775">MDINIIRNFFIFSAMNIILASLLLNLLESQVPILIKRAFYYGKFDTTTPNLIAAKLEVPKRWFRHFYIFCAPLMTFTIFFLCHIYLNNIEVPEVIFTFLDALLGTSRKPLISAEEAILVFFLFNIHCWKRLYETCFINVFSNQKIHLAVYFIGFAHYVGVILSILGETEGFVRGSYMFPRKVENVKLICAFLSIWASYEQLKTNFILAKLRKNSCGKVVSFEHKIPHDGLFKYVAGPLQLCEIIIYLMFSAILWRASTCHYITLWVVSNQLECAVMSHQWYHKTFKNYPKERRILIPYIFSLFLNIDRRKLKKSATNTAPITANILRFLTSPLRAAASDTHNHNHIGFHYKLSLRRSMNISYIAIW</sequence>
<comment type="function">
    <text evidence="9">Plays a key role in early steps of protein N-linked glycosylation by being involved in the conversion of polyprenol into dolichol. Acts as a polyprenal reductase that mediates the reduction of polyprenal into dolichal in a NADP-dependent mechanism. Dolichols are required for the synthesis of dolichol-linked monosaccharides and the oligosaccharide precursor used for N-glycosylation.</text>
</comment>
<dbReference type="GO" id="GO:0102389">
    <property type="term" value="F:polyprenol reductase activity"/>
    <property type="evidence" value="ECO:0007669"/>
    <property type="project" value="UniProtKB-UniRule"/>
</dbReference>
<dbReference type="InterPro" id="IPR039698">
    <property type="entry name" value="Dfg10/SRD5A3"/>
</dbReference>
<feature type="transmembrane region" description="Helical" evidence="9">
    <location>
        <begin position="66"/>
        <end position="86"/>
    </location>
</feature>
<comment type="subcellular location">
    <subcellularLocation>
        <location evidence="1">Endomembrane system</location>
        <topology evidence="1">Multi-pass membrane protein</topology>
    </subcellularLocation>
    <subcellularLocation>
        <location evidence="9">Endoplasmic reticulum membrane</location>
    </subcellularLocation>
</comment>
<gene>
    <name evidence="11" type="ORF">ALC62_01538</name>
</gene>
<evidence type="ECO:0000256" key="2">
    <source>
        <dbReference type="ARBA" id="ARBA00012522"/>
    </source>
</evidence>
<evidence type="ECO:0000256" key="1">
    <source>
        <dbReference type="ARBA" id="ARBA00004127"/>
    </source>
</evidence>
<feature type="domain" description="3-oxo-5-alpha-steroid 4-dehydrogenase C-terminal" evidence="10">
    <location>
        <begin position="184"/>
        <end position="300"/>
    </location>
</feature>
<evidence type="ECO:0000256" key="5">
    <source>
        <dbReference type="ARBA" id="ARBA00023136"/>
    </source>
</evidence>
<dbReference type="GO" id="GO:0005789">
    <property type="term" value="C:endoplasmic reticulum membrane"/>
    <property type="evidence" value="ECO:0007669"/>
    <property type="project" value="UniProtKB-SubCell"/>
</dbReference>
<name>A0A195D398_9HYME</name>